<feature type="non-terminal residue" evidence="1">
    <location>
        <position position="1"/>
    </location>
</feature>
<evidence type="ECO:0000313" key="1">
    <source>
        <dbReference type="EMBL" id="KIO03815.1"/>
    </source>
</evidence>
<protein>
    <submittedName>
        <fullName evidence="1">Uncharacterized protein</fullName>
    </submittedName>
</protein>
<dbReference type="HOGENOM" id="CLU_090544_2_0_1"/>
<dbReference type="OrthoDB" id="10672405at2759"/>
<name>A0A0C3NSK3_PISTI</name>
<sequence length="117" mass="12798">LQGCQGMRIECDQPDLAITTGDGQDTSYSIVRCISLDSNRSFWGKGTQTHSLHRGSGEGLLEFVERPVALLRKVPGSTFVCQPVKNELAVEIGKAQEGLNVLYLLGLRPVTDSFDFL</sequence>
<dbReference type="Proteomes" id="UP000054217">
    <property type="component" value="Unassembled WGS sequence"/>
</dbReference>
<keyword evidence="2" id="KW-1185">Reference proteome</keyword>
<gene>
    <name evidence="1" type="ORF">M404DRAFT_144929</name>
</gene>
<dbReference type="InParanoid" id="A0A0C3NSK3"/>
<reference evidence="2" key="2">
    <citation type="submission" date="2015-01" db="EMBL/GenBank/DDBJ databases">
        <title>Evolutionary Origins and Diversification of the Mycorrhizal Mutualists.</title>
        <authorList>
            <consortium name="DOE Joint Genome Institute"/>
            <consortium name="Mycorrhizal Genomics Consortium"/>
            <person name="Kohler A."/>
            <person name="Kuo A."/>
            <person name="Nagy L.G."/>
            <person name="Floudas D."/>
            <person name="Copeland A."/>
            <person name="Barry K.W."/>
            <person name="Cichocki N."/>
            <person name="Veneault-Fourrey C."/>
            <person name="LaButti K."/>
            <person name="Lindquist E.A."/>
            <person name="Lipzen A."/>
            <person name="Lundell T."/>
            <person name="Morin E."/>
            <person name="Murat C."/>
            <person name="Riley R."/>
            <person name="Ohm R."/>
            <person name="Sun H."/>
            <person name="Tunlid A."/>
            <person name="Henrissat B."/>
            <person name="Grigoriev I.V."/>
            <person name="Hibbett D.S."/>
            <person name="Martin F."/>
        </authorList>
    </citation>
    <scope>NUCLEOTIDE SEQUENCE [LARGE SCALE GENOMIC DNA]</scope>
    <source>
        <strain evidence="2">Marx 270</strain>
    </source>
</reference>
<dbReference type="AlphaFoldDB" id="A0A0C3NSK3"/>
<reference evidence="1 2" key="1">
    <citation type="submission" date="2014-04" db="EMBL/GenBank/DDBJ databases">
        <authorList>
            <consortium name="DOE Joint Genome Institute"/>
            <person name="Kuo A."/>
            <person name="Kohler A."/>
            <person name="Costa M.D."/>
            <person name="Nagy L.G."/>
            <person name="Floudas D."/>
            <person name="Copeland A."/>
            <person name="Barry K.W."/>
            <person name="Cichocki N."/>
            <person name="Veneault-Fourrey C."/>
            <person name="LaButti K."/>
            <person name="Lindquist E.A."/>
            <person name="Lipzen A."/>
            <person name="Lundell T."/>
            <person name="Morin E."/>
            <person name="Murat C."/>
            <person name="Sun H."/>
            <person name="Tunlid A."/>
            <person name="Henrissat B."/>
            <person name="Grigoriev I.V."/>
            <person name="Hibbett D.S."/>
            <person name="Martin F."/>
            <person name="Nordberg H.P."/>
            <person name="Cantor M.N."/>
            <person name="Hua S.X."/>
        </authorList>
    </citation>
    <scope>NUCLEOTIDE SEQUENCE [LARGE SCALE GENOMIC DNA]</scope>
    <source>
        <strain evidence="1 2">Marx 270</strain>
    </source>
</reference>
<accession>A0A0C3NSK3</accession>
<evidence type="ECO:0000313" key="2">
    <source>
        <dbReference type="Proteomes" id="UP000054217"/>
    </source>
</evidence>
<proteinExistence type="predicted"/>
<organism evidence="1 2">
    <name type="scientific">Pisolithus tinctorius Marx 270</name>
    <dbReference type="NCBI Taxonomy" id="870435"/>
    <lineage>
        <taxon>Eukaryota</taxon>
        <taxon>Fungi</taxon>
        <taxon>Dikarya</taxon>
        <taxon>Basidiomycota</taxon>
        <taxon>Agaricomycotina</taxon>
        <taxon>Agaricomycetes</taxon>
        <taxon>Agaricomycetidae</taxon>
        <taxon>Boletales</taxon>
        <taxon>Sclerodermatineae</taxon>
        <taxon>Pisolithaceae</taxon>
        <taxon>Pisolithus</taxon>
    </lineage>
</organism>
<dbReference type="EMBL" id="KN831974">
    <property type="protein sequence ID" value="KIO03815.1"/>
    <property type="molecule type" value="Genomic_DNA"/>
</dbReference>